<dbReference type="InterPro" id="IPR000620">
    <property type="entry name" value="EamA_dom"/>
</dbReference>
<keyword evidence="3" id="KW-0472">Membrane</keyword>
<dbReference type="GO" id="GO:0016020">
    <property type="term" value="C:membrane"/>
    <property type="evidence" value="ECO:0007669"/>
    <property type="project" value="InterPro"/>
</dbReference>
<dbReference type="PANTHER" id="PTHR12715">
    <property type="entry name" value="TRANSPORTER, DRUG/METABOLITE EXPORTER FAMILY"/>
    <property type="match status" value="1"/>
</dbReference>
<keyword evidence="6" id="KW-1185">Reference proteome</keyword>
<evidence type="ECO:0000313" key="6">
    <source>
        <dbReference type="Proteomes" id="UP000515947"/>
    </source>
</evidence>
<feature type="region of interest" description="Disordered" evidence="2">
    <location>
        <begin position="282"/>
        <end position="306"/>
    </location>
</feature>
<feature type="transmembrane region" description="Helical" evidence="3">
    <location>
        <begin position="24"/>
        <end position="47"/>
    </location>
</feature>
<comment type="similarity">
    <text evidence="1">Belongs to the EamA transporter family.</text>
</comment>
<protein>
    <submittedName>
        <fullName evidence="5">DMT family transporter</fullName>
    </submittedName>
</protein>
<feature type="transmembrane region" description="Helical" evidence="3">
    <location>
        <begin position="207"/>
        <end position="228"/>
    </location>
</feature>
<evidence type="ECO:0000259" key="4">
    <source>
        <dbReference type="Pfam" id="PF00892"/>
    </source>
</evidence>
<feature type="transmembrane region" description="Helical" evidence="3">
    <location>
        <begin position="260"/>
        <end position="276"/>
    </location>
</feature>
<dbReference type="EMBL" id="CP060713">
    <property type="protein sequence ID" value="QNN54862.1"/>
    <property type="molecule type" value="Genomic_DNA"/>
</dbReference>
<dbReference type="AlphaFoldDB" id="A0A7G9RGY7"/>
<accession>A0A7G9RGY7</accession>
<keyword evidence="3" id="KW-1133">Transmembrane helix</keyword>
<dbReference type="KEGG" id="nmes:H9L09_05705"/>
<organism evidence="5 6">
    <name type="scientific">Nocardioides mesophilus</name>
    <dbReference type="NCBI Taxonomy" id="433659"/>
    <lineage>
        <taxon>Bacteria</taxon>
        <taxon>Bacillati</taxon>
        <taxon>Actinomycetota</taxon>
        <taxon>Actinomycetes</taxon>
        <taxon>Propionibacteriales</taxon>
        <taxon>Nocardioidaceae</taxon>
        <taxon>Nocardioides</taxon>
    </lineage>
</organism>
<dbReference type="Proteomes" id="UP000515947">
    <property type="component" value="Chromosome"/>
</dbReference>
<proteinExistence type="inferred from homology"/>
<dbReference type="PANTHER" id="PTHR12715:SF4">
    <property type="entry name" value="EAMA DOMAIN-CONTAINING PROTEIN"/>
    <property type="match status" value="1"/>
</dbReference>
<feature type="transmembrane region" description="Helical" evidence="3">
    <location>
        <begin position="142"/>
        <end position="162"/>
    </location>
</feature>
<dbReference type="InterPro" id="IPR052756">
    <property type="entry name" value="Alkyne_AA_exporter"/>
</dbReference>
<evidence type="ECO:0000313" key="5">
    <source>
        <dbReference type="EMBL" id="QNN54862.1"/>
    </source>
</evidence>
<dbReference type="Gene3D" id="1.10.3730.20">
    <property type="match status" value="2"/>
</dbReference>
<feature type="transmembrane region" description="Helical" evidence="3">
    <location>
        <begin position="89"/>
        <end position="108"/>
    </location>
</feature>
<sequence length="306" mass="31895">MLAVATTLVFWASAFVAIRHLGGHIGPGALSLGRLAVGSLCLGAVLLSRGWTRPRRGDWLPLALIGVLWFGLYNVALNEGERRVDAGTAAMLIQVAPVLIAVLAVLFLRERSSVFLWIGLVVAFAGVAVISLSTSPGGDRDVLGVVLCLVSAAAYSISVILQKPLLAHMSALQVTWIACTVGVVVCLPFAGELWQDASSASAADLGWIVYLGAFPTAIAFTTYAYALTHMDASSLGVTTYLVPPITVLMAWVLLSEVPPVLTYAGGALCLVGVALARHRPRRAATPTQSAEPAAPSATAGRRKATG</sequence>
<name>A0A7G9RGY7_9ACTN</name>
<dbReference type="Pfam" id="PF00892">
    <property type="entry name" value="EamA"/>
    <property type="match status" value="2"/>
</dbReference>
<feature type="domain" description="EamA" evidence="4">
    <location>
        <begin position="143"/>
        <end position="275"/>
    </location>
</feature>
<feature type="transmembrane region" description="Helical" evidence="3">
    <location>
        <begin position="115"/>
        <end position="136"/>
    </location>
</feature>
<dbReference type="SUPFAM" id="SSF103481">
    <property type="entry name" value="Multidrug resistance efflux transporter EmrE"/>
    <property type="match status" value="2"/>
</dbReference>
<reference evidence="5 6" key="1">
    <citation type="submission" date="2020-08" db="EMBL/GenBank/DDBJ databases">
        <title>Genome sequence of Nocardioides mesophilus KACC 16243T.</title>
        <authorList>
            <person name="Hyun D.-W."/>
            <person name="Bae J.-W."/>
        </authorList>
    </citation>
    <scope>NUCLEOTIDE SEQUENCE [LARGE SCALE GENOMIC DNA]</scope>
    <source>
        <strain evidence="5 6">KACC 16243</strain>
    </source>
</reference>
<dbReference type="InterPro" id="IPR037185">
    <property type="entry name" value="EmrE-like"/>
</dbReference>
<keyword evidence="3" id="KW-0812">Transmembrane</keyword>
<evidence type="ECO:0000256" key="3">
    <source>
        <dbReference type="SAM" id="Phobius"/>
    </source>
</evidence>
<feature type="transmembrane region" description="Helical" evidence="3">
    <location>
        <begin position="59"/>
        <end position="77"/>
    </location>
</feature>
<feature type="domain" description="EamA" evidence="4">
    <location>
        <begin position="2"/>
        <end position="131"/>
    </location>
</feature>
<evidence type="ECO:0000256" key="1">
    <source>
        <dbReference type="ARBA" id="ARBA00007362"/>
    </source>
</evidence>
<evidence type="ECO:0000256" key="2">
    <source>
        <dbReference type="SAM" id="MobiDB-lite"/>
    </source>
</evidence>
<gene>
    <name evidence="5" type="ORF">H9L09_05705</name>
</gene>
<feature type="transmembrane region" description="Helical" evidence="3">
    <location>
        <begin position="235"/>
        <end position="254"/>
    </location>
</feature>
<feature type="transmembrane region" description="Helical" evidence="3">
    <location>
        <begin position="174"/>
        <end position="195"/>
    </location>
</feature>